<organism evidence="7 8">
    <name type="scientific">Hermetia illucens</name>
    <name type="common">Black soldier fly</name>
    <dbReference type="NCBI Taxonomy" id="343691"/>
    <lineage>
        <taxon>Eukaryota</taxon>
        <taxon>Metazoa</taxon>
        <taxon>Ecdysozoa</taxon>
        <taxon>Arthropoda</taxon>
        <taxon>Hexapoda</taxon>
        <taxon>Insecta</taxon>
        <taxon>Pterygota</taxon>
        <taxon>Neoptera</taxon>
        <taxon>Endopterygota</taxon>
        <taxon>Diptera</taxon>
        <taxon>Brachycera</taxon>
        <taxon>Stratiomyomorpha</taxon>
        <taxon>Stratiomyidae</taxon>
        <taxon>Hermetiinae</taxon>
        <taxon>Hermetia</taxon>
    </lineage>
</organism>
<keyword evidence="3" id="KW-1015">Disulfide bond</keyword>
<dbReference type="InterPro" id="IPR036179">
    <property type="entry name" value="Ig-like_dom_sf"/>
</dbReference>
<sequence>MALLPKAPLALALEQEDMMSTIQGARCDGRKLSLHIVEQIPEHHEISEQRDHKVLLSCPIDFKACGELHSVKWFKGNTRIAVVSGDGEVATVKDEYMSRMSIDHSPKGPVTSLSIKSLQIADEDVYTCESTFLEPRESCDTSGVYRIDLKVEVPPSAVHILDENGKFVKNGTKYGPLREGHKLKSICEVKATRPVPTVAWYRGGKRLTDSLHVDEQNGLFYVKSELLLIVSRLELGNNIECRVESPSLDDEIITNYLALDLEVPPTSINLTGVEHHTVQGTNVLLECKVHGARPAVTMAWFNASHEIDIRHSDAVQIETKSIEQRDGTYETISDLKFVATRYEDGLKFRCEAQNVVMRDNKDKPLHESLVLEVLYPPVVSVKPENLTVQEGREVLLFCDYEANPATLQSVKWFQNGKLLNLGESNRYEGGNPEHTALLIKESTRYDDGVYTCELANNIGAETSDNEIYLEVQFPPVVNLTMDPDSPMIENDEGNVTLYCNVLEGNPPTLSKVRWFLGGELLKELPECNGDGSDELCNIDPSRLLLQNIGRQFLGNYSCEGLNSAGWGARSKENELIVYYEPGNATIRHNPQIAVKRKSVSFTCSVDDPGFPAATTYHWLRGGRVVHEVTSNLYTVDPVGLDSRTNFTCYAFNAGGSGNSATVLLDVHAAPAFINPLMPYSGVLYSTGNASLTCRVECVPECSISWFKDGVGIDESSDKYYITEKYLEADPATGDFESVLSVLNFNMTAWPQGKFDIYADNANYSCVSTNNSAGPGVRSATYFGIEYPPENTTVSKDIVTVEEDNIPERILCSAKGNPEPLYEWQFNGSVITRGSALIINHKMAKSDAGAYECFAYNKHGRHSAVTNITVTYKPTCEIVRKEIEDEDTLICTAIGNPKEADFHWSIKSENDSIDLGSGETVGESNYLVLEDEFSVTRVYRCVANNSVGAGPYCQIEVAGHLSWWQRWDKITLIILVASVLGVLLALIVLCCVIVCICRRRRRRDKLNNKSSALGDPLTEPGEYENLPFHGLQTAPNKFATPPSINFNNSNVVRVAPRPKQVTNNNTNNTTSYAHHQQSHYPLTQSTLLKQSYPLSTSQTLLLSSSSANNGHGGVNSSSAGNMTNCSSSNTVGGGGHSRQYSLSNCFPTSYTAYYQQQQQHKGSSSKNSAVDNSFANSCPYTVQSQNSSTNSHNPFVVQNLRKFNTNSGCRQSGAHRKKTPDPEKKFYSLKSLGNRKGGGLHFCSIKPSLSSSKCKRHHSFAGGSVGDIVTSGNCIGPTQHTLPFMGQQQLHQQNDSKMKFYEPPLYENLTDSIQIHESSMVSGRPHGKHQQHHQVNDDINNLMEPERLSIYRSDSGISNSSYECATPVPAPRQLLKQKSSSHSSKCQNHSPLYMNLANNASNTCSTERATPPPLLPPPSTSQQQHQSASNSNHPTCLNASSNFNSSNSSSSNGNGSHCNGANKCNQPNNNNSKDTVQSYCQRQQQPHHDLKHHQLPNHQQRQESQHARHGSSNRSRCKKRAQNSASLLSLEHVSNTSNNPFLAAGTSSSSGFNSLNEHGGGASSSSSSSTTTNRCRPKSQQQQILVPKDHSQIMSLNKRSSMSAFNPLSNNHKSRTNSKHVTNSAKNPTASTSYCSSYNSDNNLTDPNHYNDPLQQHSYHKSNGYIIRPMKLPLRKHHSFHFQPSQTVAGSSSQKSGKHSTGSSVCNYRTNYKLNGGPLVFKPLLNENSAFKPITPASSTNCSRVSTVGNPCSDSVKTPRICGTSLKRHMSNVESYDGSRYKKHSLSSPGLSMEDEELSGNEDDDEDDIGIDDEDDDDIDEIIITQEEDPPSSSSNSTIVGKRLVYADLASLNSSLHSSRNLRSISTSISADSHHRDRQAINEFDDLTINSDSEQFRRSARYSRPLPYNGFSQSGSYEQDHASEASILGTPIKRRTQYATMKYNEVNI</sequence>
<feature type="domain" description="Ig-like" evidence="6">
    <location>
        <begin position="41"/>
        <end position="131"/>
    </location>
</feature>
<feature type="region of interest" description="Disordered" evidence="4">
    <location>
        <begin position="1773"/>
        <end position="1814"/>
    </location>
</feature>
<dbReference type="PROSITE" id="PS50835">
    <property type="entry name" value="IG_LIKE"/>
    <property type="match status" value="9"/>
</dbReference>
<dbReference type="InterPro" id="IPR013162">
    <property type="entry name" value="CD80_C2-set"/>
</dbReference>
<keyword evidence="8" id="KW-1185">Reference proteome</keyword>
<keyword evidence="2 5" id="KW-0472">Membrane</keyword>
<evidence type="ECO:0000256" key="4">
    <source>
        <dbReference type="SAM" id="MobiDB-lite"/>
    </source>
</evidence>
<feature type="compositionally biased region" description="Low complexity" evidence="4">
    <location>
        <begin position="1419"/>
        <end position="1470"/>
    </location>
</feature>
<dbReference type="OrthoDB" id="6106100at2759"/>
<comment type="subcellular location">
    <subcellularLocation>
        <location evidence="1">Membrane</location>
        <topology evidence="1">Single-pass membrane protein</topology>
    </subcellularLocation>
</comment>
<dbReference type="Pfam" id="PF13927">
    <property type="entry name" value="Ig_3"/>
    <property type="match status" value="1"/>
</dbReference>
<feature type="region of interest" description="Disordered" evidence="4">
    <location>
        <begin position="1684"/>
        <end position="1703"/>
    </location>
</feature>
<dbReference type="InterPro" id="IPR003599">
    <property type="entry name" value="Ig_sub"/>
</dbReference>
<accession>A0A7R8UJ12</accession>
<keyword evidence="5" id="KW-1133">Transmembrane helix</keyword>
<dbReference type="Gene3D" id="2.60.40.10">
    <property type="entry name" value="Immunoglobulins"/>
    <property type="match status" value="8"/>
</dbReference>
<evidence type="ECO:0000259" key="6">
    <source>
        <dbReference type="PROSITE" id="PS50835"/>
    </source>
</evidence>
<dbReference type="SMART" id="SM00408">
    <property type="entry name" value="IGc2"/>
    <property type="match status" value="6"/>
</dbReference>
<feature type="compositionally biased region" description="Polar residues" evidence="4">
    <location>
        <begin position="1070"/>
        <end position="1079"/>
    </location>
</feature>
<dbReference type="InterPro" id="IPR007110">
    <property type="entry name" value="Ig-like_dom"/>
</dbReference>
<dbReference type="Pfam" id="PF08205">
    <property type="entry name" value="C2-set_2"/>
    <property type="match status" value="2"/>
</dbReference>
<feature type="transmembrane region" description="Helical" evidence="5">
    <location>
        <begin position="971"/>
        <end position="996"/>
    </location>
</feature>
<feature type="compositionally biased region" description="Acidic residues" evidence="4">
    <location>
        <begin position="1792"/>
        <end position="1814"/>
    </location>
</feature>
<dbReference type="GO" id="GO:0016020">
    <property type="term" value="C:membrane"/>
    <property type="evidence" value="ECO:0007669"/>
    <property type="project" value="UniProtKB-SubCell"/>
</dbReference>
<feature type="compositionally biased region" description="Polar residues" evidence="4">
    <location>
        <begin position="1601"/>
        <end position="1610"/>
    </location>
</feature>
<feature type="domain" description="Ig-like" evidence="6">
    <location>
        <begin position="155"/>
        <end position="254"/>
    </location>
</feature>
<dbReference type="SMART" id="SM00409">
    <property type="entry name" value="IG"/>
    <property type="match status" value="6"/>
</dbReference>
<feature type="domain" description="Ig-like" evidence="6">
    <location>
        <begin position="581"/>
        <end position="665"/>
    </location>
</feature>
<feature type="domain" description="Ig-like" evidence="6">
    <location>
        <begin position="377"/>
        <end position="468"/>
    </location>
</feature>
<feature type="compositionally biased region" description="Polar residues" evidence="4">
    <location>
        <begin position="1471"/>
        <end position="1483"/>
    </location>
</feature>
<evidence type="ECO:0000256" key="1">
    <source>
        <dbReference type="ARBA" id="ARBA00004167"/>
    </source>
</evidence>
<keyword evidence="5" id="KW-0812">Transmembrane</keyword>
<feature type="compositionally biased region" description="Low complexity" evidence="4">
    <location>
        <begin position="1562"/>
        <end position="1571"/>
    </location>
</feature>
<dbReference type="PANTHER" id="PTHR23278">
    <property type="entry name" value="SIDESTEP PROTEIN"/>
    <property type="match status" value="1"/>
</dbReference>
<evidence type="ECO:0000256" key="5">
    <source>
        <dbReference type="SAM" id="Phobius"/>
    </source>
</evidence>
<feature type="region of interest" description="Disordered" evidence="4">
    <location>
        <begin position="1401"/>
        <end position="1524"/>
    </location>
</feature>
<name>A0A7R8UJ12_HERIL</name>
<dbReference type="InParanoid" id="A0A7R8UJ12"/>
<feature type="domain" description="Ig-like" evidence="6">
    <location>
        <begin position="873"/>
        <end position="957"/>
    </location>
</feature>
<proteinExistence type="predicted"/>
<evidence type="ECO:0000256" key="2">
    <source>
        <dbReference type="ARBA" id="ARBA00023136"/>
    </source>
</evidence>
<feature type="compositionally biased region" description="Basic residues" evidence="4">
    <location>
        <begin position="1506"/>
        <end position="1520"/>
    </location>
</feature>
<evidence type="ECO:0000313" key="8">
    <source>
        <dbReference type="Proteomes" id="UP000594454"/>
    </source>
</evidence>
<feature type="compositionally biased region" description="Pro residues" evidence="4">
    <location>
        <begin position="1409"/>
        <end position="1418"/>
    </location>
</feature>
<feature type="domain" description="Ig-like" evidence="6">
    <location>
        <begin position="788"/>
        <end position="870"/>
    </location>
</feature>
<reference evidence="7 8" key="1">
    <citation type="submission" date="2020-11" db="EMBL/GenBank/DDBJ databases">
        <authorList>
            <person name="Wallbank WR R."/>
            <person name="Pardo Diaz C."/>
            <person name="Kozak K."/>
            <person name="Martin S."/>
            <person name="Jiggins C."/>
            <person name="Moest M."/>
            <person name="Warren A I."/>
            <person name="Generalovic N T."/>
            <person name="Byers J.R.P. K."/>
            <person name="Montejo-Kovacevich G."/>
            <person name="Yen C E."/>
        </authorList>
    </citation>
    <scope>NUCLEOTIDE SEQUENCE [LARGE SCALE GENOMIC DNA]</scope>
</reference>
<dbReference type="Pfam" id="PF13895">
    <property type="entry name" value="Ig_2"/>
    <property type="match status" value="1"/>
</dbReference>
<feature type="compositionally biased region" description="Polar residues" evidence="4">
    <location>
        <begin position="1618"/>
        <end position="1633"/>
    </location>
</feature>
<dbReference type="InterPro" id="IPR003598">
    <property type="entry name" value="Ig_sub2"/>
</dbReference>
<dbReference type="FunCoup" id="A0A7R8UJ12">
    <property type="interactions" value="24"/>
</dbReference>
<protein>
    <recommendedName>
        <fullName evidence="6">Ig-like domain-containing protein</fullName>
    </recommendedName>
</protein>
<dbReference type="PANTHER" id="PTHR23278:SF32">
    <property type="entry name" value="NEUROMUSCULIN, ISOFORM E"/>
    <property type="match status" value="1"/>
</dbReference>
<feature type="domain" description="Ig-like" evidence="6">
    <location>
        <begin position="474"/>
        <end position="576"/>
    </location>
</feature>
<gene>
    <name evidence="7" type="ORF">HERILL_LOCUS4551</name>
</gene>
<dbReference type="Proteomes" id="UP000594454">
    <property type="component" value="Chromosome 2"/>
</dbReference>
<evidence type="ECO:0000313" key="7">
    <source>
        <dbReference type="EMBL" id="CAD7081447.1"/>
    </source>
</evidence>
<dbReference type="SUPFAM" id="SSF48726">
    <property type="entry name" value="Immunoglobulin"/>
    <property type="match status" value="8"/>
</dbReference>
<feature type="region of interest" description="Disordered" evidence="4">
    <location>
        <begin position="1601"/>
        <end position="1633"/>
    </location>
</feature>
<dbReference type="InterPro" id="IPR013783">
    <property type="entry name" value="Ig-like_fold"/>
</dbReference>
<feature type="domain" description="Ig-like" evidence="6">
    <location>
        <begin position="670"/>
        <end position="782"/>
    </location>
</feature>
<dbReference type="EMBL" id="LR899010">
    <property type="protein sequence ID" value="CAD7081447.1"/>
    <property type="molecule type" value="Genomic_DNA"/>
</dbReference>
<feature type="domain" description="Ig-like" evidence="6">
    <location>
        <begin position="265"/>
        <end position="370"/>
    </location>
</feature>
<evidence type="ECO:0000256" key="3">
    <source>
        <dbReference type="ARBA" id="ARBA00023157"/>
    </source>
</evidence>
<feature type="region of interest" description="Disordered" evidence="4">
    <location>
        <begin position="1058"/>
        <end position="1079"/>
    </location>
</feature>
<feature type="region of interest" description="Disordered" evidence="4">
    <location>
        <begin position="1551"/>
        <end position="1588"/>
    </location>
</feature>